<sequence length="171" mass="19956">MIKFVMAENCDEDKDATFNLGFIQRYHTIPGAIKMGSTLENLFSTNFQDESNCDIILKVGQVKFPAHRMVLYCWSTYFQKFLGQQGLNSSNMTNEKYNRSVPTMDLSDEIRGNNHFESFLEFMYSGRITLDKLNIWKIVELATKFEVPELRKVCSDFLMDLSDNLQLRKNF</sequence>
<dbReference type="InterPro" id="IPR011333">
    <property type="entry name" value="SKP1/BTB/POZ_sf"/>
</dbReference>
<keyword evidence="3" id="KW-1185">Reference proteome</keyword>
<dbReference type="SUPFAM" id="SSF54695">
    <property type="entry name" value="POZ domain"/>
    <property type="match status" value="1"/>
</dbReference>
<organism evidence="2 3">
    <name type="scientific">Stichopus japonicus</name>
    <name type="common">Sea cucumber</name>
    <dbReference type="NCBI Taxonomy" id="307972"/>
    <lineage>
        <taxon>Eukaryota</taxon>
        <taxon>Metazoa</taxon>
        <taxon>Echinodermata</taxon>
        <taxon>Eleutherozoa</taxon>
        <taxon>Echinozoa</taxon>
        <taxon>Holothuroidea</taxon>
        <taxon>Aspidochirotacea</taxon>
        <taxon>Aspidochirotida</taxon>
        <taxon>Stichopodidae</taxon>
        <taxon>Apostichopus</taxon>
    </lineage>
</organism>
<dbReference type="Proteomes" id="UP000230750">
    <property type="component" value="Unassembled WGS sequence"/>
</dbReference>
<feature type="domain" description="BTB" evidence="1">
    <location>
        <begin position="53"/>
        <end position="132"/>
    </location>
</feature>
<dbReference type="PROSITE" id="PS50097">
    <property type="entry name" value="BTB"/>
    <property type="match status" value="1"/>
</dbReference>
<name>A0A2G8KMG8_STIJA</name>
<dbReference type="InterPro" id="IPR051481">
    <property type="entry name" value="BTB-POZ/Galectin-3-binding"/>
</dbReference>
<dbReference type="Pfam" id="PF00651">
    <property type="entry name" value="BTB"/>
    <property type="match status" value="1"/>
</dbReference>
<dbReference type="PANTHER" id="PTHR24410">
    <property type="entry name" value="HL07962P-RELATED"/>
    <property type="match status" value="1"/>
</dbReference>
<dbReference type="SMART" id="SM00225">
    <property type="entry name" value="BTB"/>
    <property type="match status" value="1"/>
</dbReference>
<reference evidence="2 3" key="1">
    <citation type="journal article" date="2017" name="PLoS Biol.">
        <title>The sea cucumber genome provides insights into morphological evolution and visceral regeneration.</title>
        <authorList>
            <person name="Zhang X."/>
            <person name="Sun L."/>
            <person name="Yuan J."/>
            <person name="Sun Y."/>
            <person name="Gao Y."/>
            <person name="Zhang L."/>
            <person name="Li S."/>
            <person name="Dai H."/>
            <person name="Hamel J.F."/>
            <person name="Liu C."/>
            <person name="Yu Y."/>
            <person name="Liu S."/>
            <person name="Lin W."/>
            <person name="Guo K."/>
            <person name="Jin S."/>
            <person name="Xu P."/>
            <person name="Storey K.B."/>
            <person name="Huan P."/>
            <person name="Zhang T."/>
            <person name="Zhou Y."/>
            <person name="Zhang J."/>
            <person name="Lin C."/>
            <person name="Li X."/>
            <person name="Xing L."/>
            <person name="Huo D."/>
            <person name="Sun M."/>
            <person name="Wang L."/>
            <person name="Mercier A."/>
            <person name="Li F."/>
            <person name="Yang H."/>
            <person name="Xiang J."/>
        </authorList>
    </citation>
    <scope>NUCLEOTIDE SEQUENCE [LARGE SCALE GENOMIC DNA]</scope>
    <source>
        <strain evidence="2">Shaxun</strain>
        <tissue evidence="2">Muscle</tissue>
    </source>
</reference>
<dbReference type="InterPro" id="IPR000210">
    <property type="entry name" value="BTB/POZ_dom"/>
</dbReference>
<dbReference type="PANTHER" id="PTHR24410:SF23">
    <property type="entry name" value="BTB DOMAIN-CONTAINING PROTEIN-RELATED"/>
    <property type="match status" value="1"/>
</dbReference>
<dbReference type="OrthoDB" id="2359033at2759"/>
<gene>
    <name evidence="2" type="ORF">BSL78_13933</name>
</gene>
<protein>
    <recommendedName>
        <fullName evidence="1">BTB domain-containing protein</fullName>
    </recommendedName>
</protein>
<dbReference type="Gene3D" id="3.30.710.10">
    <property type="entry name" value="Potassium Channel Kv1.1, Chain A"/>
    <property type="match status" value="1"/>
</dbReference>
<comment type="caution">
    <text evidence="2">The sequence shown here is derived from an EMBL/GenBank/DDBJ whole genome shotgun (WGS) entry which is preliminary data.</text>
</comment>
<evidence type="ECO:0000313" key="3">
    <source>
        <dbReference type="Proteomes" id="UP000230750"/>
    </source>
</evidence>
<dbReference type="EMBL" id="MRZV01000476">
    <property type="protein sequence ID" value="PIK49203.1"/>
    <property type="molecule type" value="Genomic_DNA"/>
</dbReference>
<evidence type="ECO:0000259" key="1">
    <source>
        <dbReference type="PROSITE" id="PS50097"/>
    </source>
</evidence>
<dbReference type="STRING" id="307972.A0A2G8KMG8"/>
<accession>A0A2G8KMG8</accession>
<proteinExistence type="predicted"/>
<evidence type="ECO:0000313" key="2">
    <source>
        <dbReference type="EMBL" id="PIK49203.1"/>
    </source>
</evidence>
<dbReference type="AlphaFoldDB" id="A0A2G8KMG8"/>